<comment type="caution">
    <text evidence="1">The sequence shown here is derived from an EMBL/GenBank/DDBJ whole genome shotgun (WGS) entry which is preliminary data.</text>
</comment>
<sequence length="224" mass="25114">MEFRSGRNNVRILNVPEKMELDNTLTFVSSLLLEVQGPSGVLSSAPKLDRAHRLGRLPDDSTKARPRPLICCLHDFLDRERILRRRDKSQLFFCGGKIFIFPDLISSVSKKRATFLAVKRQLYDRKVRFSLRQSARLHVEHSRERLVFDSAGDALKCEELQNVEAAGGPCLDREFLSSLRHGGEESAAGRQEAEECLLGYQAATLRAIPPRPAPSCLPARTASS</sequence>
<keyword evidence="2" id="KW-1185">Reference proteome</keyword>
<reference evidence="1" key="1">
    <citation type="submission" date="2021-05" db="EMBL/GenBank/DDBJ databases">
        <authorList>
            <person name="Pan Q."/>
            <person name="Jouanno E."/>
            <person name="Zahm M."/>
            <person name="Klopp C."/>
            <person name="Cabau C."/>
            <person name="Louis A."/>
            <person name="Berthelot C."/>
            <person name="Parey E."/>
            <person name="Roest Crollius H."/>
            <person name="Montfort J."/>
            <person name="Robinson-Rechavi M."/>
            <person name="Bouchez O."/>
            <person name="Lampietro C."/>
            <person name="Lopez Roques C."/>
            <person name="Donnadieu C."/>
            <person name="Postlethwait J."/>
            <person name="Bobe J."/>
            <person name="Dillon D."/>
            <person name="Chandos A."/>
            <person name="von Hippel F."/>
            <person name="Guiguen Y."/>
        </authorList>
    </citation>
    <scope>NUCLEOTIDE SEQUENCE</scope>
    <source>
        <strain evidence="1">YG-Jan2019</strain>
    </source>
</reference>
<name>A0ACC2GKQ0_DALPE</name>
<evidence type="ECO:0000313" key="1">
    <source>
        <dbReference type="EMBL" id="KAJ8004216.1"/>
    </source>
</evidence>
<gene>
    <name evidence="1" type="ORF">DPEC_G00156500</name>
</gene>
<accession>A0ACC2GKQ0</accession>
<organism evidence="1 2">
    <name type="scientific">Dallia pectoralis</name>
    <name type="common">Alaska blackfish</name>
    <dbReference type="NCBI Taxonomy" id="75939"/>
    <lineage>
        <taxon>Eukaryota</taxon>
        <taxon>Metazoa</taxon>
        <taxon>Chordata</taxon>
        <taxon>Craniata</taxon>
        <taxon>Vertebrata</taxon>
        <taxon>Euteleostomi</taxon>
        <taxon>Actinopterygii</taxon>
        <taxon>Neopterygii</taxon>
        <taxon>Teleostei</taxon>
        <taxon>Protacanthopterygii</taxon>
        <taxon>Esociformes</taxon>
        <taxon>Umbridae</taxon>
        <taxon>Dallia</taxon>
    </lineage>
</organism>
<protein>
    <submittedName>
        <fullName evidence="1">Uncharacterized protein</fullName>
    </submittedName>
</protein>
<proteinExistence type="predicted"/>
<dbReference type="Proteomes" id="UP001157502">
    <property type="component" value="Chromosome 12"/>
</dbReference>
<dbReference type="EMBL" id="CM055739">
    <property type="protein sequence ID" value="KAJ8004216.1"/>
    <property type="molecule type" value="Genomic_DNA"/>
</dbReference>
<evidence type="ECO:0000313" key="2">
    <source>
        <dbReference type="Proteomes" id="UP001157502"/>
    </source>
</evidence>